<dbReference type="InterPro" id="IPR024109">
    <property type="entry name" value="Trp-tRNA-ligase_bac-type"/>
</dbReference>
<keyword evidence="3 8" id="KW-0547">Nucleotide-binding</keyword>
<comment type="subcellular location">
    <subcellularLocation>
        <location evidence="8">Cytoplasm</location>
    </subcellularLocation>
</comment>
<dbReference type="GO" id="GO:0005829">
    <property type="term" value="C:cytosol"/>
    <property type="evidence" value="ECO:0007669"/>
    <property type="project" value="TreeGrafter"/>
</dbReference>
<reference evidence="10 11" key="1">
    <citation type="submission" date="2020-02" db="EMBL/GenBank/DDBJ databases">
        <authorList>
            <person name="Dziuba M."/>
            <person name="Kuznetsov B."/>
            <person name="Mardanov A."/>
            <person name="Ravin N."/>
            <person name="Grouzdev D."/>
        </authorList>
    </citation>
    <scope>NUCLEOTIDE SEQUENCE [LARGE SCALE GENOMIC DNA]</scope>
    <source>
        <strain evidence="10 11">SpK</strain>
    </source>
</reference>
<evidence type="ECO:0000256" key="9">
    <source>
        <dbReference type="RuleBase" id="RU363036"/>
    </source>
</evidence>
<feature type="binding site" evidence="8">
    <location>
        <position position="190"/>
    </location>
    <ligand>
        <name>ATP</name>
        <dbReference type="ChEBI" id="CHEBI:30616"/>
    </ligand>
</feature>
<feature type="short sequence motif" description="'HIGH' region" evidence="8">
    <location>
        <begin position="15"/>
        <end position="23"/>
    </location>
</feature>
<dbReference type="GO" id="GO:0005524">
    <property type="term" value="F:ATP binding"/>
    <property type="evidence" value="ECO:0007669"/>
    <property type="project" value="UniProtKB-UniRule"/>
</dbReference>
<evidence type="ECO:0000256" key="4">
    <source>
        <dbReference type="ARBA" id="ARBA00022840"/>
    </source>
</evidence>
<comment type="catalytic activity">
    <reaction evidence="7 8">
        <text>tRNA(Trp) + L-tryptophan + ATP = L-tryptophyl-tRNA(Trp) + AMP + diphosphate + H(+)</text>
        <dbReference type="Rhea" id="RHEA:24080"/>
        <dbReference type="Rhea" id="RHEA-COMP:9671"/>
        <dbReference type="Rhea" id="RHEA-COMP:9705"/>
        <dbReference type="ChEBI" id="CHEBI:15378"/>
        <dbReference type="ChEBI" id="CHEBI:30616"/>
        <dbReference type="ChEBI" id="CHEBI:33019"/>
        <dbReference type="ChEBI" id="CHEBI:57912"/>
        <dbReference type="ChEBI" id="CHEBI:78442"/>
        <dbReference type="ChEBI" id="CHEBI:78535"/>
        <dbReference type="ChEBI" id="CHEBI:456215"/>
        <dbReference type="EC" id="6.1.1.2"/>
    </reaction>
</comment>
<comment type="function">
    <text evidence="8">Catalyzes the attachment of tryptophan to tRNA(Trp).</text>
</comment>
<feature type="binding site" evidence="8">
    <location>
        <begin position="14"/>
        <end position="16"/>
    </location>
    <ligand>
        <name>ATP</name>
        <dbReference type="ChEBI" id="CHEBI:30616"/>
    </ligand>
</feature>
<dbReference type="InterPro" id="IPR001412">
    <property type="entry name" value="aa-tRNA-synth_I_CS"/>
</dbReference>
<name>A0A7C9QX75_9PROT</name>
<organism evidence="10 11">
    <name type="scientific">Magnetospirillum aberrantis SpK</name>
    <dbReference type="NCBI Taxonomy" id="908842"/>
    <lineage>
        <taxon>Bacteria</taxon>
        <taxon>Pseudomonadati</taxon>
        <taxon>Pseudomonadota</taxon>
        <taxon>Alphaproteobacteria</taxon>
        <taxon>Rhodospirillales</taxon>
        <taxon>Rhodospirillaceae</taxon>
        <taxon>Magnetospirillum</taxon>
    </lineage>
</organism>
<dbReference type="Gene3D" id="1.10.240.10">
    <property type="entry name" value="Tyrosyl-Transfer RNA Synthetase"/>
    <property type="match status" value="1"/>
</dbReference>
<dbReference type="EC" id="6.1.1.2" evidence="8"/>
<dbReference type="PRINTS" id="PR01039">
    <property type="entry name" value="TRNASYNTHTRP"/>
</dbReference>
<dbReference type="PROSITE" id="PS00178">
    <property type="entry name" value="AA_TRNA_LIGASE_I"/>
    <property type="match status" value="1"/>
</dbReference>
<dbReference type="CDD" id="cd00806">
    <property type="entry name" value="TrpRS_core"/>
    <property type="match status" value="1"/>
</dbReference>
<dbReference type="GO" id="GO:0006436">
    <property type="term" value="P:tryptophanyl-tRNA aminoacylation"/>
    <property type="evidence" value="ECO:0007669"/>
    <property type="project" value="UniProtKB-UniRule"/>
</dbReference>
<accession>A0A7C9QX75</accession>
<dbReference type="InterPro" id="IPR014729">
    <property type="entry name" value="Rossmann-like_a/b/a_fold"/>
</dbReference>
<keyword evidence="8" id="KW-0963">Cytoplasm</keyword>
<evidence type="ECO:0000256" key="2">
    <source>
        <dbReference type="ARBA" id="ARBA00022598"/>
    </source>
</evidence>
<feature type="binding site" evidence="8">
    <location>
        <begin position="199"/>
        <end position="203"/>
    </location>
    <ligand>
        <name>ATP</name>
        <dbReference type="ChEBI" id="CHEBI:30616"/>
    </ligand>
</feature>
<keyword evidence="6 8" id="KW-0030">Aminoacyl-tRNA synthetase</keyword>
<comment type="subunit">
    <text evidence="8">Homodimer.</text>
</comment>
<dbReference type="RefSeq" id="WP_163681532.1">
    <property type="nucleotide sequence ID" value="NZ_JAAIYP010000040.1"/>
</dbReference>
<feature type="binding site" evidence="8">
    <location>
        <begin position="151"/>
        <end position="153"/>
    </location>
    <ligand>
        <name>ATP</name>
        <dbReference type="ChEBI" id="CHEBI:30616"/>
    </ligand>
</feature>
<dbReference type="Gene3D" id="3.40.50.620">
    <property type="entry name" value="HUPs"/>
    <property type="match status" value="1"/>
</dbReference>
<evidence type="ECO:0000256" key="3">
    <source>
        <dbReference type="ARBA" id="ARBA00022741"/>
    </source>
</evidence>
<feature type="binding site" evidence="8">
    <location>
        <position position="139"/>
    </location>
    <ligand>
        <name>L-tryptophan</name>
        <dbReference type="ChEBI" id="CHEBI:57912"/>
    </ligand>
</feature>
<dbReference type="InterPro" id="IPR002306">
    <property type="entry name" value="Trp-tRNA-ligase"/>
</dbReference>
<dbReference type="EMBL" id="JAAIYP010000040">
    <property type="protein sequence ID" value="NFV81456.1"/>
    <property type="molecule type" value="Genomic_DNA"/>
</dbReference>
<dbReference type="NCBIfam" id="TIGR00233">
    <property type="entry name" value="trpS"/>
    <property type="match status" value="1"/>
</dbReference>
<keyword evidence="2 8" id="KW-0436">Ligase</keyword>
<dbReference type="InterPro" id="IPR050203">
    <property type="entry name" value="Trp-tRNA_synthetase"/>
</dbReference>
<evidence type="ECO:0000256" key="5">
    <source>
        <dbReference type="ARBA" id="ARBA00022917"/>
    </source>
</evidence>
<dbReference type="PANTHER" id="PTHR43766">
    <property type="entry name" value="TRYPTOPHAN--TRNA LIGASE, MITOCHONDRIAL"/>
    <property type="match status" value="1"/>
</dbReference>
<dbReference type="SUPFAM" id="SSF52374">
    <property type="entry name" value="Nucleotidylyl transferase"/>
    <property type="match status" value="1"/>
</dbReference>
<sequence>MSGQQKKRVFSGVQPTGKLHIGNYVGAISQWAENQDAYDNIFCVVDLHAITIPEAIEPKAFRAKCLEVAALYIACGIDPAKSTIFMQSHVPEHSELSWLLNCVTPLGWLYRMTQFKAKSGGSESVGTGLLDYPVLMAADILLYDTHFVPVGDDQKQHIEFTRDLAQRINTMFNAGLVIPEAQIRASGARVMGLDDPESKMSKSTGEQKKGHSIGILDEPNVIKKAIMSATTDCENEARFDHCGPGVKNLLTLYEVMSKQPREQIEAEFHGQGYGKLKKALVELTVEHLRPVRERYADLMNNQDHLHDVLKTGADRARAIAGTTVTRVRDGMGFVRP</sequence>
<proteinExistence type="inferred from homology"/>
<evidence type="ECO:0000256" key="1">
    <source>
        <dbReference type="ARBA" id="ARBA00005594"/>
    </source>
</evidence>
<dbReference type="HAMAP" id="MF_00140_B">
    <property type="entry name" value="Trp_tRNA_synth_B"/>
    <property type="match status" value="1"/>
</dbReference>
<comment type="similarity">
    <text evidence="1 8 9">Belongs to the class-I aminoacyl-tRNA synthetase family.</text>
</comment>
<dbReference type="GO" id="GO:0004830">
    <property type="term" value="F:tryptophan-tRNA ligase activity"/>
    <property type="evidence" value="ECO:0007669"/>
    <property type="project" value="UniProtKB-UniRule"/>
</dbReference>
<dbReference type="InterPro" id="IPR002305">
    <property type="entry name" value="aa-tRNA-synth_Ic"/>
</dbReference>
<evidence type="ECO:0000256" key="6">
    <source>
        <dbReference type="ARBA" id="ARBA00023146"/>
    </source>
</evidence>
<evidence type="ECO:0000256" key="7">
    <source>
        <dbReference type="ARBA" id="ARBA00049929"/>
    </source>
</evidence>
<dbReference type="Pfam" id="PF00579">
    <property type="entry name" value="tRNA-synt_1b"/>
    <property type="match status" value="1"/>
</dbReference>
<evidence type="ECO:0000313" key="10">
    <source>
        <dbReference type="EMBL" id="NFV81456.1"/>
    </source>
</evidence>
<comment type="caution">
    <text evidence="10">The sequence shown here is derived from an EMBL/GenBank/DDBJ whole genome shotgun (WGS) entry which is preliminary data.</text>
</comment>
<feature type="binding site" evidence="8">
    <location>
        <begin position="22"/>
        <end position="23"/>
    </location>
    <ligand>
        <name>ATP</name>
        <dbReference type="ChEBI" id="CHEBI:30616"/>
    </ligand>
</feature>
<evidence type="ECO:0000256" key="8">
    <source>
        <dbReference type="HAMAP-Rule" id="MF_00140"/>
    </source>
</evidence>
<gene>
    <name evidence="8 10" type="primary">trpS</name>
    <name evidence="10" type="ORF">G4223_15190</name>
</gene>
<evidence type="ECO:0000313" key="11">
    <source>
        <dbReference type="Proteomes" id="UP000480684"/>
    </source>
</evidence>
<dbReference type="Proteomes" id="UP000480684">
    <property type="component" value="Unassembled WGS sequence"/>
</dbReference>
<dbReference type="AlphaFoldDB" id="A0A7C9QX75"/>
<keyword evidence="4 8" id="KW-0067">ATP-binding</keyword>
<dbReference type="FunFam" id="1.10.240.10:FF:000005">
    <property type="entry name" value="Tryptophan--tRNA ligase"/>
    <property type="match status" value="1"/>
</dbReference>
<keyword evidence="5 8" id="KW-0648">Protein biosynthesis</keyword>
<keyword evidence="11" id="KW-1185">Reference proteome</keyword>
<dbReference type="PANTHER" id="PTHR43766:SF1">
    <property type="entry name" value="TRYPTOPHAN--TRNA LIGASE, MITOCHONDRIAL"/>
    <property type="match status" value="1"/>
</dbReference>
<protein>
    <recommendedName>
        <fullName evidence="8">Tryptophan--tRNA ligase</fullName>
        <ecNumber evidence="8">6.1.1.2</ecNumber>
    </recommendedName>
    <alternativeName>
        <fullName evidence="8">Tryptophanyl-tRNA synthetase</fullName>
        <shortName evidence="8">TrpRS</shortName>
    </alternativeName>
</protein>
<feature type="short sequence motif" description="'KMSKS' region" evidence="8">
    <location>
        <begin position="199"/>
        <end position="203"/>
    </location>
</feature>